<evidence type="ECO:0000256" key="3">
    <source>
        <dbReference type="PROSITE-ProRule" id="PRU00023"/>
    </source>
</evidence>
<dbReference type="OrthoDB" id="539213at2759"/>
<dbReference type="Proteomes" id="UP000604046">
    <property type="component" value="Unassembled WGS sequence"/>
</dbReference>
<keyword evidence="2 3" id="KW-0040">ANK repeat</keyword>
<dbReference type="AlphaFoldDB" id="A0A812NMF6"/>
<dbReference type="PANTHER" id="PTHR24198:SF195">
    <property type="entry name" value="DEATH DOMAIN-CONTAINING PROTEIN"/>
    <property type="match status" value="1"/>
</dbReference>
<dbReference type="PROSITE" id="PS50297">
    <property type="entry name" value="ANK_REP_REGION"/>
    <property type="match status" value="2"/>
</dbReference>
<reference evidence="4" key="1">
    <citation type="submission" date="2021-02" db="EMBL/GenBank/DDBJ databases">
        <authorList>
            <person name="Dougan E. K."/>
            <person name="Rhodes N."/>
            <person name="Thang M."/>
            <person name="Chan C."/>
        </authorList>
    </citation>
    <scope>NUCLEOTIDE SEQUENCE</scope>
</reference>
<dbReference type="Pfam" id="PF12796">
    <property type="entry name" value="Ank_2"/>
    <property type="match status" value="2"/>
</dbReference>
<feature type="repeat" description="ANK" evidence="3">
    <location>
        <begin position="174"/>
        <end position="206"/>
    </location>
</feature>
<keyword evidence="5" id="KW-1185">Reference proteome</keyword>
<comment type="caution">
    <text evidence="4">The sequence shown here is derived from an EMBL/GenBank/DDBJ whole genome shotgun (WGS) entry which is preliminary data.</text>
</comment>
<feature type="repeat" description="ANK" evidence="3">
    <location>
        <begin position="208"/>
        <end position="241"/>
    </location>
</feature>
<accession>A0A812NMF6</accession>
<proteinExistence type="predicted"/>
<keyword evidence="1" id="KW-0677">Repeat</keyword>
<dbReference type="SUPFAM" id="SSF48403">
    <property type="entry name" value="Ankyrin repeat"/>
    <property type="match status" value="1"/>
</dbReference>
<dbReference type="PANTHER" id="PTHR24198">
    <property type="entry name" value="ANKYRIN REPEAT AND PROTEIN KINASE DOMAIN-CONTAINING PROTEIN"/>
    <property type="match status" value="1"/>
</dbReference>
<feature type="repeat" description="ANK" evidence="3">
    <location>
        <begin position="82"/>
        <end position="105"/>
    </location>
</feature>
<dbReference type="InterPro" id="IPR002110">
    <property type="entry name" value="Ankyrin_rpt"/>
</dbReference>
<protein>
    <submittedName>
        <fullName evidence="4">ANK3 protein</fullName>
    </submittedName>
</protein>
<dbReference type="PROSITE" id="PS50088">
    <property type="entry name" value="ANK_REPEAT"/>
    <property type="match status" value="3"/>
</dbReference>
<evidence type="ECO:0000313" key="5">
    <source>
        <dbReference type="Proteomes" id="UP000604046"/>
    </source>
</evidence>
<dbReference type="EMBL" id="CAJNDS010002071">
    <property type="protein sequence ID" value="CAE7304883.1"/>
    <property type="molecule type" value="Genomic_DNA"/>
</dbReference>
<gene>
    <name evidence="4" type="primary">ANK3</name>
    <name evidence="4" type="ORF">SNAT2548_LOCUS16027</name>
</gene>
<evidence type="ECO:0000313" key="4">
    <source>
        <dbReference type="EMBL" id="CAE7304883.1"/>
    </source>
</evidence>
<name>A0A812NMF6_9DINO</name>
<dbReference type="SMART" id="SM00248">
    <property type="entry name" value="ANK"/>
    <property type="match status" value="6"/>
</dbReference>
<dbReference type="Gene3D" id="1.25.40.20">
    <property type="entry name" value="Ankyrin repeat-containing domain"/>
    <property type="match status" value="2"/>
</dbReference>
<evidence type="ECO:0000256" key="2">
    <source>
        <dbReference type="ARBA" id="ARBA00023043"/>
    </source>
</evidence>
<dbReference type="InterPro" id="IPR036770">
    <property type="entry name" value="Ankyrin_rpt-contain_sf"/>
</dbReference>
<evidence type="ECO:0000256" key="1">
    <source>
        <dbReference type="ARBA" id="ARBA00022737"/>
    </source>
</evidence>
<organism evidence="4 5">
    <name type="scientific">Symbiodinium natans</name>
    <dbReference type="NCBI Taxonomy" id="878477"/>
    <lineage>
        <taxon>Eukaryota</taxon>
        <taxon>Sar</taxon>
        <taxon>Alveolata</taxon>
        <taxon>Dinophyceae</taxon>
        <taxon>Suessiales</taxon>
        <taxon>Symbiodiniaceae</taxon>
        <taxon>Symbiodinium</taxon>
    </lineage>
</organism>
<sequence length="359" mass="38232">MFEAEVAEQGPSGNVAWYLSKALDRGLSCVVSPLPRFELNAVDATEGTALHFACSRELGNAALALLACGDFDLSVPKVRERDGSTALHLAAASGLEAVVQALVNRADFAEFMGTMDKDGFTAIHGAAFRGHLGCVQALLRSPLMSEDIVAASGNFDVPRPEPGHWARQAAELYDMNTALHMAAATGRAEICQLLLIHGPSAANKVNRMGATALHMAAKGGFLSTVEALLTSSFSAVNARDARGFTALHWAAQQVNSDICIAILGCEDFVQVESKDLRGRTAANIAEDRSTSCCSAQIGTKNSALAKDLKTVCCVAWRYVAMVEAEEKGQAAAAEMYTVGDHSVMPSFDRHINKMKRSKR</sequence>